<evidence type="ECO:0000313" key="3">
    <source>
        <dbReference type="EMBL" id="SPE25452.1"/>
    </source>
</evidence>
<proteinExistence type="predicted"/>
<dbReference type="EMBL" id="OKRB01000108">
    <property type="protein sequence ID" value="SPE25452.1"/>
    <property type="molecule type" value="Genomic_DNA"/>
</dbReference>
<protein>
    <submittedName>
        <fullName evidence="3">Uncharacterized protein</fullName>
    </submittedName>
</protein>
<feature type="chain" id="PRO_5014763911" evidence="2">
    <location>
        <begin position="25"/>
        <end position="294"/>
    </location>
</feature>
<evidence type="ECO:0000313" key="4">
    <source>
        <dbReference type="Proteomes" id="UP000239735"/>
    </source>
</evidence>
<sequence length="294" mass="32756">MQVHLVRRLICGAAALAFTIQLCAQQTSDTFRWIDFHSPKDQNIVAWVTRSMQVEDWTAIREIGVEYDAALVVTSDRTNPQAPPSSDTFTIWNVSLTSHVVAPLLKGVNLRWLDWEHFEQGKPEELTMLYDNCSNCAASTYFTALYYDLPHHMWAARWIRGGQGALAWSAVPPSSNGIVWTQVYAELSGGNGVAELCTWNHFDFGKLKPPSNTIFCYDVDPLSGLDRTVEVTGRENEEAMELRLCRGQDTVQGVVRGQDSALCEQLLNKEPQRKPATTPPANNVGHSSPPGGRH</sequence>
<feature type="signal peptide" evidence="2">
    <location>
        <begin position="1"/>
        <end position="24"/>
    </location>
</feature>
<dbReference type="AlphaFoldDB" id="A0A2N9LQC0"/>
<keyword evidence="2" id="KW-0732">Signal</keyword>
<dbReference type="OrthoDB" id="115917at2"/>
<evidence type="ECO:0000256" key="2">
    <source>
        <dbReference type="SAM" id="SignalP"/>
    </source>
</evidence>
<organism evidence="3 4">
    <name type="scientific">Candidatus Sulfuritelmatomonas gaucii</name>
    <dbReference type="NCBI Taxonomy" id="2043161"/>
    <lineage>
        <taxon>Bacteria</taxon>
        <taxon>Pseudomonadati</taxon>
        <taxon>Acidobacteriota</taxon>
        <taxon>Terriglobia</taxon>
        <taxon>Terriglobales</taxon>
        <taxon>Acidobacteriaceae</taxon>
        <taxon>Candidatus Sulfuritelmatomonas</taxon>
    </lineage>
</organism>
<evidence type="ECO:0000256" key="1">
    <source>
        <dbReference type="SAM" id="MobiDB-lite"/>
    </source>
</evidence>
<name>A0A2N9LQC0_9BACT</name>
<gene>
    <name evidence="3" type="ORF">SBA5_50041</name>
</gene>
<dbReference type="Proteomes" id="UP000239735">
    <property type="component" value="Unassembled WGS sequence"/>
</dbReference>
<feature type="region of interest" description="Disordered" evidence="1">
    <location>
        <begin position="269"/>
        <end position="294"/>
    </location>
</feature>
<accession>A0A2N9LQC0</accession>
<reference evidence="4" key="1">
    <citation type="submission" date="2018-02" db="EMBL/GenBank/DDBJ databases">
        <authorList>
            <person name="Hausmann B."/>
        </authorList>
    </citation>
    <scope>NUCLEOTIDE SEQUENCE [LARGE SCALE GENOMIC DNA]</scope>
    <source>
        <strain evidence="4">Peat soil MAG SbA5</strain>
    </source>
</reference>